<protein>
    <submittedName>
        <fullName evidence="1 2">Uncharacterized protein</fullName>
    </submittedName>
</protein>
<reference evidence="1 3" key="1">
    <citation type="journal article" date="2011" name="Nature">
        <title>The Medicago genome provides insight into the evolution of rhizobial symbioses.</title>
        <authorList>
            <person name="Young N.D."/>
            <person name="Debelle F."/>
            <person name="Oldroyd G.E."/>
            <person name="Geurts R."/>
            <person name="Cannon S.B."/>
            <person name="Udvardi M.K."/>
            <person name="Benedito V.A."/>
            <person name="Mayer K.F."/>
            <person name="Gouzy J."/>
            <person name="Schoof H."/>
            <person name="Van de Peer Y."/>
            <person name="Proost S."/>
            <person name="Cook D.R."/>
            <person name="Meyers B.C."/>
            <person name="Spannagl M."/>
            <person name="Cheung F."/>
            <person name="De Mita S."/>
            <person name="Krishnakumar V."/>
            <person name="Gundlach H."/>
            <person name="Zhou S."/>
            <person name="Mudge J."/>
            <person name="Bharti A.K."/>
            <person name="Murray J.D."/>
            <person name="Naoumkina M.A."/>
            <person name="Rosen B."/>
            <person name="Silverstein K.A."/>
            <person name="Tang H."/>
            <person name="Rombauts S."/>
            <person name="Zhao P.X."/>
            <person name="Zhou P."/>
            <person name="Barbe V."/>
            <person name="Bardou P."/>
            <person name="Bechner M."/>
            <person name="Bellec A."/>
            <person name="Berger A."/>
            <person name="Berges H."/>
            <person name="Bidwell S."/>
            <person name="Bisseling T."/>
            <person name="Choisne N."/>
            <person name="Couloux A."/>
            <person name="Denny R."/>
            <person name="Deshpande S."/>
            <person name="Dai X."/>
            <person name="Doyle J.J."/>
            <person name="Dudez A.M."/>
            <person name="Farmer A.D."/>
            <person name="Fouteau S."/>
            <person name="Franken C."/>
            <person name="Gibelin C."/>
            <person name="Gish J."/>
            <person name="Goldstein S."/>
            <person name="Gonzalez A.J."/>
            <person name="Green P.J."/>
            <person name="Hallab A."/>
            <person name="Hartog M."/>
            <person name="Hua A."/>
            <person name="Humphray S.J."/>
            <person name="Jeong D.H."/>
            <person name="Jing Y."/>
            <person name="Jocker A."/>
            <person name="Kenton S.M."/>
            <person name="Kim D.J."/>
            <person name="Klee K."/>
            <person name="Lai H."/>
            <person name="Lang C."/>
            <person name="Lin S."/>
            <person name="Macmil S.L."/>
            <person name="Magdelenat G."/>
            <person name="Matthews L."/>
            <person name="McCorrison J."/>
            <person name="Monaghan E.L."/>
            <person name="Mun J.H."/>
            <person name="Najar F.Z."/>
            <person name="Nicholson C."/>
            <person name="Noirot C."/>
            <person name="O'Bleness M."/>
            <person name="Paule C.R."/>
            <person name="Poulain J."/>
            <person name="Prion F."/>
            <person name="Qin B."/>
            <person name="Qu C."/>
            <person name="Retzel E.F."/>
            <person name="Riddle C."/>
            <person name="Sallet E."/>
            <person name="Samain S."/>
            <person name="Samson N."/>
            <person name="Sanders I."/>
            <person name="Saurat O."/>
            <person name="Scarpelli C."/>
            <person name="Schiex T."/>
            <person name="Segurens B."/>
            <person name="Severin A.J."/>
            <person name="Sherrier D.J."/>
            <person name="Shi R."/>
            <person name="Sims S."/>
            <person name="Singer S.R."/>
            <person name="Sinharoy S."/>
            <person name="Sterck L."/>
            <person name="Viollet A."/>
            <person name="Wang B.B."/>
            <person name="Wang K."/>
            <person name="Wang M."/>
            <person name="Wang X."/>
            <person name="Warfsmann J."/>
            <person name="Weissenbach J."/>
            <person name="White D.D."/>
            <person name="White J.D."/>
            <person name="Wiley G.B."/>
            <person name="Wincker P."/>
            <person name="Xing Y."/>
            <person name="Yang L."/>
            <person name="Yao Z."/>
            <person name="Ying F."/>
            <person name="Zhai J."/>
            <person name="Zhou L."/>
            <person name="Zuber A."/>
            <person name="Denarie J."/>
            <person name="Dixon R.A."/>
            <person name="May G.D."/>
            <person name="Schwartz D.C."/>
            <person name="Rogers J."/>
            <person name="Quetier F."/>
            <person name="Town C.D."/>
            <person name="Roe B.A."/>
        </authorList>
    </citation>
    <scope>NUCLEOTIDE SEQUENCE [LARGE SCALE GENOMIC DNA]</scope>
    <source>
        <strain evidence="1">A17</strain>
        <strain evidence="2 3">cv. Jemalong A17</strain>
    </source>
</reference>
<reference evidence="1 3" key="2">
    <citation type="journal article" date="2014" name="BMC Genomics">
        <title>An improved genome release (version Mt4.0) for the model legume Medicago truncatula.</title>
        <authorList>
            <person name="Tang H."/>
            <person name="Krishnakumar V."/>
            <person name="Bidwell S."/>
            <person name="Rosen B."/>
            <person name="Chan A."/>
            <person name="Zhou S."/>
            <person name="Gentzbittel L."/>
            <person name="Childs K.L."/>
            <person name="Yandell M."/>
            <person name="Gundlach H."/>
            <person name="Mayer K.F."/>
            <person name="Schwartz D.C."/>
            <person name="Town C.D."/>
        </authorList>
    </citation>
    <scope>GENOME REANNOTATION</scope>
    <source>
        <strain evidence="1">A17</strain>
        <strain evidence="2 3">cv. Jemalong A17</strain>
    </source>
</reference>
<organism evidence="1 3">
    <name type="scientific">Medicago truncatula</name>
    <name type="common">Barrel medic</name>
    <name type="synonym">Medicago tribuloides</name>
    <dbReference type="NCBI Taxonomy" id="3880"/>
    <lineage>
        <taxon>Eukaryota</taxon>
        <taxon>Viridiplantae</taxon>
        <taxon>Streptophyta</taxon>
        <taxon>Embryophyta</taxon>
        <taxon>Tracheophyta</taxon>
        <taxon>Spermatophyta</taxon>
        <taxon>Magnoliopsida</taxon>
        <taxon>eudicotyledons</taxon>
        <taxon>Gunneridae</taxon>
        <taxon>Pentapetalae</taxon>
        <taxon>rosids</taxon>
        <taxon>fabids</taxon>
        <taxon>Fabales</taxon>
        <taxon>Fabaceae</taxon>
        <taxon>Papilionoideae</taxon>
        <taxon>50 kb inversion clade</taxon>
        <taxon>NPAAA clade</taxon>
        <taxon>Hologalegina</taxon>
        <taxon>IRL clade</taxon>
        <taxon>Trifolieae</taxon>
        <taxon>Medicago</taxon>
    </lineage>
</organism>
<dbReference type="EMBL" id="CM001224">
    <property type="protein sequence ID" value="KEH20202.1"/>
    <property type="molecule type" value="Genomic_DNA"/>
</dbReference>
<dbReference type="Proteomes" id="UP000002051">
    <property type="component" value="Chromosome 8"/>
</dbReference>
<gene>
    <name evidence="1" type="ordered locus">MTR_8g069785</name>
</gene>
<reference evidence="2" key="3">
    <citation type="submission" date="2015-04" db="UniProtKB">
        <authorList>
            <consortium name="EnsemblPlants"/>
        </authorList>
    </citation>
    <scope>IDENTIFICATION</scope>
    <source>
        <strain evidence="2">cv. Jemalong A17</strain>
    </source>
</reference>
<sequence length="103" mass="12306">MSECAIVFLTKITLWSSRKSRCYHDIVKLTMIPTMHLVLRRKRSFGYRLVNRQVTKRRWTALERIYIVIDKDVVPLRSYQLVMFHVPQFAAEKNPVFSSVYAR</sequence>
<evidence type="ECO:0000313" key="3">
    <source>
        <dbReference type="Proteomes" id="UP000002051"/>
    </source>
</evidence>
<evidence type="ECO:0000313" key="2">
    <source>
        <dbReference type="EnsemblPlants" id="KEH20202"/>
    </source>
</evidence>
<proteinExistence type="predicted"/>
<dbReference type="EnsemblPlants" id="KEH20202">
    <property type="protein sequence ID" value="KEH20202"/>
    <property type="gene ID" value="MTR_8g069785"/>
</dbReference>
<accession>A0A072TS10</accession>
<keyword evidence="3" id="KW-1185">Reference proteome</keyword>
<name>A0A072TS10_MEDTR</name>
<dbReference type="HOGENOM" id="CLU_2267802_0_0_1"/>
<dbReference type="AlphaFoldDB" id="A0A072TS10"/>
<evidence type="ECO:0000313" key="1">
    <source>
        <dbReference type="EMBL" id="KEH20202.1"/>
    </source>
</evidence>